<dbReference type="WBParaSite" id="maker-PairedContig_4119-snap-gene-0.15-mRNA-1">
    <property type="protein sequence ID" value="maker-PairedContig_4119-snap-gene-0.15-mRNA-1"/>
    <property type="gene ID" value="maker-PairedContig_4119-snap-gene-0.15"/>
</dbReference>
<dbReference type="AlphaFoldDB" id="A0A1I8ER12"/>
<dbReference type="STRING" id="6293.A0A1I8ER12"/>
<name>A0A1I8ER12_WUCBA</name>
<reference evidence="1" key="1">
    <citation type="submission" date="2016-11" db="UniProtKB">
        <authorList>
            <consortium name="WormBaseParasite"/>
        </authorList>
    </citation>
    <scope>IDENTIFICATION</scope>
    <source>
        <strain evidence="1">pt0022</strain>
    </source>
</reference>
<sequence>MPGAQYYDGKKLNIPISNEAAVQLIERWIHQGISSMMSCIATQRLSKLNEYERNRLQKCSQGAQDIYEQARCVVRAIDAKPKQMDSTRSIVSRFRTHLRQLLMQLFTLLMEDIITSILKTCIGCIV</sequence>
<organism evidence="1">
    <name type="scientific">Wuchereria bancrofti</name>
    <dbReference type="NCBI Taxonomy" id="6293"/>
    <lineage>
        <taxon>Eukaryota</taxon>
        <taxon>Metazoa</taxon>
        <taxon>Ecdysozoa</taxon>
        <taxon>Nematoda</taxon>
        <taxon>Chromadorea</taxon>
        <taxon>Rhabditida</taxon>
        <taxon>Spirurina</taxon>
        <taxon>Spiruromorpha</taxon>
        <taxon>Filarioidea</taxon>
        <taxon>Onchocercidae</taxon>
        <taxon>Wuchereria</taxon>
    </lineage>
</organism>
<proteinExistence type="predicted"/>
<accession>A0A1I8ER12</accession>
<evidence type="ECO:0000313" key="1">
    <source>
        <dbReference type="WBParaSite" id="maker-PairedContig_4119-snap-gene-0.15-mRNA-1"/>
    </source>
</evidence>
<protein>
    <submittedName>
        <fullName evidence="1">Uncharacterized protein</fullName>
    </submittedName>
</protein>